<dbReference type="InterPro" id="IPR029033">
    <property type="entry name" value="His_PPase_superfam"/>
</dbReference>
<dbReference type="PANTHER" id="PTHR20935:SF0">
    <property type="entry name" value="SERINE_THREONINE-PROTEIN PHOSPHATASE PGAM5, MITOCHONDRIAL"/>
    <property type="match status" value="1"/>
</dbReference>
<keyword evidence="1" id="KW-0378">Hydrolase</keyword>
<sequence>MRELLLIRHGQASFHADDYDQLSPLGEQQSSLLGAWLAECGARPDAVAMGPRVRHRDTALPCLRAAGAEVQPFVMPGLDEVDHVELLARLRPDLATPADFRAAMKQASDPHRTFQQLFVDALARWTGGKHDADYTQSWPAFRQGVLDALDQLARMEARTLWAFTSGGPISVIAGALLQAPASSAFELSWPLVNTGVTKLRLGSRGATLVTYNAWPHLERARDEQLVTLR</sequence>
<dbReference type="AlphaFoldDB" id="A0A7G8Q098"/>
<dbReference type="Pfam" id="PF00300">
    <property type="entry name" value="His_Phos_1"/>
    <property type="match status" value="1"/>
</dbReference>
<dbReference type="InterPro" id="IPR013078">
    <property type="entry name" value="His_Pase_superF_clade-1"/>
</dbReference>
<keyword evidence="3" id="KW-1185">Reference proteome</keyword>
<dbReference type="EMBL" id="CP060412">
    <property type="protein sequence ID" value="QNK00206.1"/>
    <property type="molecule type" value="Genomic_DNA"/>
</dbReference>
<evidence type="ECO:0000313" key="3">
    <source>
        <dbReference type="Proteomes" id="UP000515873"/>
    </source>
</evidence>
<protein>
    <submittedName>
        <fullName evidence="2">Histidine phosphatase family protein</fullName>
    </submittedName>
</protein>
<dbReference type="KEGG" id="dtl:H8F01_13900"/>
<dbReference type="InterPro" id="IPR051021">
    <property type="entry name" value="Mito_Ser/Thr_phosphatase"/>
</dbReference>
<dbReference type="SMART" id="SM00855">
    <property type="entry name" value="PGAM"/>
    <property type="match status" value="1"/>
</dbReference>
<proteinExistence type="predicted"/>
<dbReference type="RefSeq" id="WP_187055686.1">
    <property type="nucleotide sequence ID" value="NZ_CP060412.1"/>
</dbReference>
<dbReference type="CDD" id="cd07067">
    <property type="entry name" value="HP_PGM_like"/>
    <property type="match status" value="1"/>
</dbReference>
<dbReference type="SUPFAM" id="SSF53254">
    <property type="entry name" value="Phosphoglycerate mutase-like"/>
    <property type="match status" value="1"/>
</dbReference>
<evidence type="ECO:0000256" key="1">
    <source>
        <dbReference type="ARBA" id="ARBA00022801"/>
    </source>
</evidence>
<dbReference type="GO" id="GO:0016787">
    <property type="term" value="F:hydrolase activity"/>
    <property type="evidence" value="ECO:0007669"/>
    <property type="project" value="UniProtKB-KW"/>
</dbReference>
<dbReference type="Gene3D" id="3.40.50.1240">
    <property type="entry name" value="Phosphoglycerate mutase-like"/>
    <property type="match status" value="1"/>
</dbReference>
<dbReference type="PANTHER" id="PTHR20935">
    <property type="entry name" value="PHOSPHOGLYCERATE MUTASE-RELATED"/>
    <property type="match status" value="1"/>
</dbReference>
<organism evidence="2 3">
    <name type="scientific">Dyella telluris</name>
    <dbReference type="NCBI Taxonomy" id="2763498"/>
    <lineage>
        <taxon>Bacteria</taxon>
        <taxon>Pseudomonadati</taxon>
        <taxon>Pseudomonadota</taxon>
        <taxon>Gammaproteobacteria</taxon>
        <taxon>Lysobacterales</taxon>
        <taxon>Rhodanobacteraceae</taxon>
        <taxon>Dyella</taxon>
    </lineage>
</organism>
<dbReference type="Proteomes" id="UP000515873">
    <property type="component" value="Chromosome"/>
</dbReference>
<reference evidence="2 3" key="1">
    <citation type="submission" date="2020-08" db="EMBL/GenBank/DDBJ databases">
        <title>Dyella sp. G9 isolated from forest soil.</title>
        <authorList>
            <person name="Fu J."/>
            <person name="Qiu L."/>
        </authorList>
    </citation>
    <scope>NUCLEOTIDE SEQUENCE [LARGE SCALE GENOMIC DNA]</scope>
    <source>
        <strain evidence="2 3">G9</strain>
    </source>
</reference>
<accession>A0A7G8Q098</accession>
<name>A0A7G8Q098_9GAMM</name>
<evidence type="ECO:0000313" key="2">
    <source>
        <dbReference type="EMBL" id="QNK00206.1"/>
    </source>
</evidence>
<gene>
    <name evidence="2" type="ORF">H8F01_13900</name>
</gene>